<dbReference type="InterPro" id="IPR009078">
    <property type="entry name" value="Ferritin-like_SF"/>
</dbReference>
<dbReference type="Gene3D" id="1.20.1260.10">
    <property type="match status" value="1"/>
</dbReference>
<dbReference type="Pfam" id="PF00210">
    <property type="entry name" value="Ferritin"/>
    <property type="match status" value="1"/>
</dbReference>
<keyword evidence="4 5" id="KW-0408">Iron</keyword>
<keyword evidence="5" id="KW-0560">Oxidoreductase</keyword>
<comment type="catalytic activity">
    <reaction evidence="5">
        <text>4 Fe(2+) + O2 + 4 H(+) = 4 Fe(3+) + 2 H2O</text>
        <dbReference type="Rhea" id="RHEA:11148"/>
        <dbReference type="ChEBI" id="CHEBI:15377"/>
        <dbReference type="ChEBI" id="CHEBI:15378"/>
        <dbReference type="ChEBI" id="CHEBI:15379"/>
        <dbReference type="ChEBI" id="CHEBI:29033"/>
        <dbReference type="ChEBI" id="CHEBI:29034"/>
        <dbReference type="EC" id="1.16.3.1"/>
    </reaction>
</comment>
<gene>
    <name evidence="7" type="ORF">K7432_006864</name>
</gene>
<dbReference type="PANTHER" id="PTHR11431:SF75">
    <property type="entry name" value="FERRITIN"/>
    <property type="match status" value="1"/>
</dbReference>
<dbReference type="SUPFAM" id="SSF47240">
    <property type="entry name" value="Ferritin-like"/>
    <property type="match status" value="1"/>
</dbReference>
<dbReference type="EMBL" id="JASJQH010007194">
    <property type="protein sequence ID" value="KAK9712835.1"/>
    <property type="molecule type" value="Genomic_DNA"/>
</dbReference>
<evidence type="ECO:0000256" key="3">
    <source>
        <dbReference type="ARBA" id="ARBA00022723"/>
    </source>
</evidence>
<protein>
    <recommendedName>
        <fullName evidence="5">Ferritin</fullName>
        <ecNumber evidence="5">1.16.3.1</ecNumber>
    </recommendedName>
</protein>
<organism evidence="7 8">
    <name type="scientific">Basidiobolus ranarum</name>
    <dbReference type="NCBI Taxonomy" id="34480"/>
    <lineage>
        <taxon>Eukaryota</taxon>
        <taxon>Fungi</taxon>
        <taxon>Fungi incertae sedis</taxon>
        <taxon>Zoopagomycota</taxon>
        <taxon>Entomophthoromycotina</taxon>
        <taxon>Basidiobolomycetes</taxon>
        <taxon>Basidiobolales</taxon>
        <taxon>Basidiobolaceae</taxon>
        <taxon>Basidiobolus</taxon>
    </lineage>
</organism>
<comment type="function">
    <text evidence="5">Stores iron in a soluble, non-toxic, readily available form. Important for iron homeostasis. Iron is taken up in the ferrous form and deposited as ferric hydroxides after oxidation.</text>
</comment>
<dbReference type="Proteomes" id="UP001479436">
    <property type="component" value="Unassembled WGS sequence"/>
</dbReference>
<dbReference type="InterPro" id="IPR008331">
    <property type="entry name" value="Ferritin_DPS_dom"/>
</dbReference>
<dbReference type="InterPro" id="IPR009040">
    <property type="entry name" value="Ferritin-like_diiron"/>
</dbReference>
<keyword evidence="2 5" id="KW-0409">Iron storage</keyword>
<comment type="caution">
    <text evidence="7">The sequence shown here is derived from an EMBL/GenBank/DDBJ whole genome shotgun (WGS) entry which is preliminary data.</text>
</comment>
<reference evidence="7 8" key="1">
    <citation type="submission" date="2023-04" db="EMBL/GenBank/DDBJ databases">
        <title>Genome of Basidiobolus ranarum AG-B5.</title>
        <authorList>
            <person name="Stajich J.E."/>
            <person name="Carter-House D."/>
            <person name="Gryganskyi A."/>
        </authorList>
    </citation>
    <scope>NUCLEOTIDE SEQUENCE [LARGE SCALE GENOMIC DNA]</scope>
    <source>
        <strain evidence="7 8">AG-B5</strain>
    </source>
</reference>
<evidence type="ECO:0000256" key="4">
    <source>
        <dbReference type="ARBA" id="ARBA00023004"/>
    </source>
</evidence>
<dbReference type="CDD" id="cd01056">
    <property type="entry name" value="Euk_Ferritin"/>
    <property type="match status" value="1"/>
</dbReference>
<evidence type="ECO:0000256" key="1">
    <source>
        <dbReference type="ARBA" id="ARBA00007513"/>
    </source>
</evidence>
<dbReference type="InterPro" id="IPR012347">
    <property type="entry name" value="Ferritin-like"/>
</dbReference>
<evidence type="ECO:0000313" key="8">
    <source>
        <dbReference type="Proteomes" id="UP001479436"/>
    </source>
</evidence>
<keyword evidence="8" id="KW-1185">Reference proteome</keyword>
<comment type="similarity">
    <text evidence="1 5">Belongs to the ferritin family.</text>
</comment>
<name>A0ABR2W176_9FUNG</name>
<sequence>MSLAKQNFTTASEDLLNQQITVKYNSHYIHLSASTYFGRDNVALPGLQKYFKKLSDEEYEQVWKLIDYQNQRGGIVQLASISSPKTEWESAYDVVEASLSMKKETNEAFIATSLHGREVNDPALEDFVKSNFLHREVAVISELAHLSTQLQRVGRDKLGLYLFDQELYNRE</sequence>
<keyword evidence="3 5" id="KW-0479">Metal-binding</keyword>
<dbReference type="PANTHER" id="PTHR11431">
    <property type="entry name" value="FERRITIN"/>
    <property type="match status" value="1"/>
</dbReference>
<feature type="domain" description="Ferritin-like diiron" evidence="6">
    <location>
        <begin position="6"/>
        <end position="154"/>
    </location>
</feature>
<dbReference type="EC" id="1.16.3.1" evidence="5"/>
<accession>A0ABR2W176</accession>
<evidence type="ECO:0000256" key="5">
    <source>
        <dbReference type="RuleBase" id="RU361145"/>
    </source>
</evidence>
<evidence type="ECO:0000313" key="7">
    <source>
        <dbReference type="EMBL" id="KAK9712835.1"/>
    </source>
</evidence>
<evidence type="ECO:0000256" key="2">
    <source>
        <dbReference type="ARBA" id="ARBA00022434"/>
    </source>
</evidence>
<dbReference type="InterPro" id="IPR001519">
    <property type="entry name" value="Ferritin"/>
</dbReference>
<proteinExistence type="inferred from homology"/>
<dbReference type="PROSITE" id="PS50905">
    <property type="entry name" value="FERRITIN_LIKE"/>
    <property type="match status" value="1"/>
</dbReference>
<evidence type="ECO:0000259" key="6">
    <source>
        <dbReference type="PROSITE" id="PS50905"/>
    </source>
</evidence>